<dbReference type="Gene3D" id="3.40.50.970">
    <property type="match status" value="1"/>
</dbReference>
<comment type="cofactor">
    <cofactor evidence="1">
        <name>thiamine diphosphate</name>
        <dbReference type="ChEBI" id="CHEBI:58937"/>
    </cofactor>
</comment>
<dbReference type="SUPFAM" id="SSF52518">
    <property type="entry name" value="Thiamin diphosphate-binding fold (THDP-binding)"/>
    <property type="match status" value="1"/>
</dbReference>
<proteinExistence type="predicted"/>
<organism evidence="5 6">
    <name type="scientific">Desulfoluna limicola</name>
    <dbReference type="NCBI Taxonomy" id="2810562"/>
    <lineage>
        <taxon>Bacteria</taxon>
        <taxon>Pseudomonadati</taxon>
        <taxon>Thermodesulfobacteriota</taxon>
        <taxon>Desulfobacteria</taxon>
        <taxon>Desulfobacterales</taxon>
        <taxon>Desulfolunaceae</taxon>
        <taxon>Desulfoluna</taxon>
    </lineage>
</organism>
<keyword evidence="6" id="KW-1185">Reference proteome</keyword>
<dbReference type="InterPro" id="IPR009014">
    <property type="entry name" value="Transketo_C/PFOR_II"/>
</dbReference>
<dbReference type="SUPFAM" id="SSF52922">
    <property type="entry name" value="TK C-terminal domain-like"/>
    <property type="match status" value="1"/>
</dbReference>
<dbReference type="Pfam" id="PF02779">
    <property type="entry name" value="Transket_pyr"/>
    <property type="match status" value="1"/>
</dbReference>
<evidence type="ECO:0000313" key="6">
    <source>
        <dbReference type="Proteomes" id="UP001320148"/>
    </source>
</evidence>
<evidence type="ECO:0000256" key="2">
    <source>
        <dbReference type="ARBA" id="ARBA00023002"/>
    </source>
</evidence>
<dbReference type="RefSeq" id="WP_236892076.1">
    <property type="nucleotide sequence ID" value="NZ_AP024488.1"/>
</dbReference>
<keyword evidence="2" id="KW-0560">Oxidoreductase</keyword>
<sequence>MEERMIWFSEAIREAISMEMRNNPDVYMAGEDIGIMGGSFGVTSGMIDEFGEERVIDTPISETAIVGHAVGAAAAGMRPVVELMFSDFMMVCGDELMNQAAKMHFMFGGKAKVPMVVRAATGAGARAAAQHSQCPESMILNFPGLKVVCPSTARDAKGLMLSAIRDDNPVVFLEHRMLYWSMGDVPEGDCPVPIGKADIRRTGSDVTLIAWGAMVEACAEAAEELSADGIDAEIVDLRSLAPLDKAAILTSVEKTNRVVVVQEAPKTGGFGGEVAAILAEEGFDFLDAPIKRVCAPDTPVPFSPVLEDYYIPDAQRVVEAVKSLM</sequence>
<dbReference type="InterPro" id="IPR033248">
    <property type="entry name" value="Transketolase_C"/>
</dbReference>
<protein>
    <submittedName>
        <fullName evidence="5">TPP-dependent acetoin dehydrogenase complex, E1 protein subunit beta</fullName>
    </submittedName>
</protein>
<gene>
    <name evidence="5" type="primary">acoB</name>
    <name evidence="5" type="ORF">DSLASN_13810</name>
</gene>
<evidence type="ECO:0000259" key="4">
    <source>
        <dbReference type="SMART" id="SM00861"/>
    </source>
</evidence>
<dbReference type="PANTHER" id="PTHR43257">
    <property type="entry name" value="PYRUVATE DEHYDROGENASE E1 COMPONENT BETA SUBUNIT"/>
    <property type="match status" value="1"/>
</dbReference>
<name>A0ABM7PEU0_9BACT</name>
<dbReference type="Pfam" id="PF02780">
    <property type="entry name" value="Transketolase_C"/>
    <property type="match status" value="1"/>
</dbReference>
<reference evidence="5 6" key="1">
    <citation type="submission" date="2021-02" db="EMBL/GenBank/DDBJ databases">
        <title>Complete genome of Desulfoluna sp. strain ASN36.</title>
        <authorList>
            <person name="Takahashi A."/>
            <person name="Kojima H."/>
            <person name="Fukui M."/>
        </authorList>
    </citation>
    <scope>NUCLEOTIDE SEQUENCE [LARGE SCALE GENOMIC DNA]</scope>
    <source>
        <strain evidence="5 6">ASN36</strain>
    </source>
</reference>
<dbReference type="Proteomes" id="UP001320148">
    <property type="component" value="Chromosome"/>
</dbReference>
<evidence type="ECO:0000256" key="3">
    <source>
        <dbReference type="ARBA" id="ARBA00023052"/>
    </source>
</evidence>
<dbReference type="InterPro" id="IPR005475">
    <property type="entry name" value="Transketolase-like_Pyr-bd"/>
</dbReference>
<dbReference type="NCBIfam" id="NF006667">
    <property type="entry name" value="PRK09212.1"/>
    <property type="match status" value="1"/>
</dbReference>
<dbReference type="CDD" id="cd07036">
    <property type="entry name" value="TPP_PYR_E1-PDHc-beta_like"/>
    <property type="match status" value="1"/>
</dbReference>
<feature type="domain" description="Transketolase-like pyrimidine-binding" evidence="4">
    <location>
        <begin position="6"/>
        <end position="181"/>
    </location>
</feature>
<dbReference type="SMART" id="SM00861">
    <property type="entry name" value="Transket_pyr"/>
    <property type="match status" value="1"/>
</dbReference>
<dbReference type="Gene3D" id="3.40.50.920">
    <property type="match status" value="1"/>
</dbReference>
<dbReference type="PANTHER" id="PTHR43257:SF2">
    <property type="entry name" value="PYRUVATE DEHYDROGENASE E1 COMPONENT SUBUNIT BETA"/>
    <property type="match status" value="1"/>
</dbReference>
<accession>A0ABM7PEU0</accession>
<dbReference type="InterPro" id="IPR029061">
    <property type="entry name" value="THDP-binding"/>
</dbReference>
<evidence type="ECO:0000256" key="1">
    <source>
        <dbReference type="ARBA" id="ARBA00001964"/>
    </source>
</evidence>
<keyword evidence="3" id="KW-0786">Thiamine pyrophosphate</keyword>
<evidence type="ECO:0000313" key="5">
    <source>
        <dbReference type="EMBL" id="BCS95749.1"/>
    </source>
</evidence>
<dbReference type="EMBL" id="AP024488">
    <property type="protein sequence ID" value="BCS95749.1"/>
    <property type="molecule type" value="Genomic_DNA"/>
</dbReference>